<comment type="caution">
    <text evidence="3">The sequence shown here is derived from an EMBL/GenBank/DDBJ whole genome shotgun (WGS) entry which is preliminary data.</text>
</comment>
<evidence type="ECO:0000259" key="2">
    <source>
        <dbReference type="Pfam" id="PF13699"/>
    </source>
</evidence>
<sequence>MLGSHGLPLDAGIRGQMEERFGQDFSAVRIHADAEAARSADAVDALAYTVGSHVVFGAGQYAPSTARGRRLMAHELTHVVQQSGHGSGAASDAAAEKEADSTADSIMSARRGGVRVASPCGRLLRQRRPSDGVDANAQAIIDAAKDAAKTPDAGKRATSLVWSILKTYYPSEAAEVREVVYDPQDPGLTTQPILSAGTLGRPCSAPTGSAGGASAIPVPTGANLQVKICVGDSFLGQVEGFARRVLQVGHELQHAAQQRAGLGGRANKNKREFGAYAWEALQDPKPGTGRISYATRLQLIDCALSILQCMSSDEQKANESRKQELLKKRAEANGKGGNDPTQPPSSCGPHPSGCSGDFHPSSTSGTGGTP</sequence>
<dbReference type="InterPro" id="IPR025295">
    <property type="entry name" value="eCIS_core_dom"/>
</dbReference>
<feature type="compositionally biased region" description="Low complexity" evidence="1">
    <location>
        <begin position="344"/>
        <end position="356"/>
    </location>
</feature>
<evidence type="ECO:0000256" key="1">
    <source>
        <dbReference type="SAM" id="MobiDB-lite"/>
    </source>
</evidence>
<reference evidence="3 4" key="1">
    <citation type="journal article" date="2016" name="MBio">
        <title>Lateral Gene Transfer in a Heavy Metal-Contaminated-Groundwater Microbial Community.</title>
        <authorList>
            <person name="Hemme C.L."/>
            <person name="Green S.J."/>
            <person name="Rishishwar L."/>
            <person name="Prakash O."/>
            <person name="Pettenato A."/>
            <person name="Chakraborty R."/>
            <person name="Deutschbauer A.M."/>
            <person name="Van Nostrand J.D."/>
            <person name="Wu L."/>
            <person name="He Z."/>
            <person name="Jordan I.K."/>
            <person name="Hazen T.C."/>
            <person name="Arkin A.P."/>
            <person name="Kostka J.E."/>
            <person name="Zhou J."/>
        </authorList>
    </citation>
    <scope>NUCLEOTIDE SEQUENCE [LARGE SCALE GENOMIC DNA]</scope>
    <source>
        <strain evidence="3 4">FW104-T7</strain>
    </source>
</reference>
<accession>A0A154QGR3</accession>
<organism evidence="3 4">
    <name type="scientific">Rhodanobacter thiooxydans</name>
    <dbReference type="NCBI Taxonomy" id="416169"/>
    <lineage>
        <taxon>Bacteria</taxon>
        <taxon>Pseudomonadati</taxon>
        <taxon>Pseudomonadota</taxon>
        <taxon>Gammaproteobacteria</taxon>
        <taxon>Lysobacterales</taxon>
        <taxon>Rhodanobacteraceae</taxon>
        <taxon>Rhodanobacter</taxon>
    </lineage>
</organism>
<keyword evidence="4" id="KW-1185">Reference proteome</keyword>
<evidence type="ECO:0000313" key="3">
    <source>
        <dbReference type="EMBL" id="KZC23395.1"/>
    </source>
</evidence>
<dbReference type="AlphaFoldDB" id="A0A154QGR3"/>
<feature type="region of interest" description="Disordered" evidence="1">
    <location>
        <begin position="315"/>
        <end position="370"/>
    </location>
</feature>
<gene>
    <name evidence="3" type="ORF">RHOFW104T7_13830</name>
</gene>
<proteinExistence type="predicted"/>
<dbReference type="EMBL" id="LVJS01000045">
    <property type="protein sequence ID" value="KZC23395.1"/>
    <property type="molecule type" value="Genomic_DNA"/>
</dbReference>
<dbReference type="Proteomes" id="UP000076131">
    <property type="component" value="Unassembled WGS sequence"/>
</dbReference>
<feature type="region of interest" description="Disordered" evidence="1">
    <location>
        <begin position="80"/>
        <end position="102"/>
    </location>
</feature>
<dbReference type="Pfam" id="PF13699">
    <property type="entry name" value="eCIS_core"/>
    <property type="match status" value="1"/>
</dbReference>
<evidence type="ECO:0000313" key="4">
    <source>
        <dbReference type="Proteomes" id="UP000076131"/>
    </source>
</evidence>
<protein>
    <recommendedName>
        <fullName evidence="2">eCIS core domain-containing protein</fullName>
    </recommendedName>
</protein>
<dbReference type="STRING" id="416169.RHOFW104T7_13830"/>
<name>A0A154QGR3_9GAMM</name>
<feature type="domain" description="eCIS core" evidence="2">
    <location>
        <begin position="8"/>
        <end position="85"/>
    </location>
</feature>
<dbReference type="eggNOG" id="COG2885">
    <property type="taxonomic scope" value="Bacteria"/>
</dbReference>
<feature type="compositionally biased region" description="Basic and acidic residues" evidence="1">
    <location>
        <begin position="315"/>
        <end position="332"/>
    </location>
</feature>